<reference evidence="2" key="2">
    <citation type="submission" date="2023-06" db="EMBL/GenBank/DDBJ databases">
        <authorList>
            <consortium name="Lawrence Berkeley National Laboratory"/>
            <person name="Haridas S."/>
            <person name="Hensen N."/>
            <person name="Bonometti L."/>
            <person name="Westerberg I."/>
            <person name="Brannstrom I.O."/>
            <person name="Guillou S."/>
            <person name="Cros-Aarteil S."/>
            <person name="Calhoun S."/>
            <person name="Kuo A."/>
            <person name="Mondo S."/>
            <person name="Pangilinan J."/>
            <person name="Riley R."/>
            <person name="Labutti K."/>
            <person name="Andreopoulos B."/>
            <person name="Lipzen A."/>
            <person name="Chen C."/>
            <person name="Yanf M."/>
            <person name="Daum C."/>
            <person name="Ng V."/>
            <person name="Clum A."/>
            <person name="Steindorff A."/>
            <person name="Ohm R."/>
            <person name="Martin F."/>
            <person name="Silar P."/>
            <person name="Natvig D."/>
            <person name="Lalanne C."/>
            <person name="Gautier V."/>
            <person name="Ament-Velasquez S.L."/>
            <person name="Kruys A."/>
            <person name="Hutchinson M.I."/>
            <person name="Powell A.J."/>
            <person name="Barry K."/>
            <person name="Miller A.N."/>
            <person name="Grigoriev I.V."/>
            <person name="Debuchy R."/>
            <person name="Gladieux P."/>
            <person name="Thoren M.H."/>
            <person name="Johannesson H."/>
        </authorList>
    </citation>
    <scope>NUCLEOTIDE SEQUENCE</scope>
    <source>
        <strain evidence="2">CBS 955.72</strain>
    </source>
</reference>
<feature type="region of interest" description="Disordered" evidence="1">
    <location>
        <begin position="1"/>
        <end position="41"/>
    </location>
</feature>
<accession>A0AAJ0HJK4</accession>
<comment type="caution">
    <text evidence="2">The sequence shown here is derived from an EMBL/GenBank/DDBJ whole genome shotgun (WGS) entry which is preliminary data.</text>
</comment>
<dbReference type="EMBL" id="JAUIQD010000004">
    <property type="protein sequence ID" value="KAK3353908.1"/>
    <property type="molecule type" value="Genomic_DNA"/>
</dbReference>
<keyword evidence="3" id="KW-1185">Reference proteome</keyword>
<reference evidence="2" key="1">
    <citation type="journal article" date="2023" name="Mol. Phylogenet. Evol.">
        <title>Genome-scale phylogeny and comparative genomics of the fungal order Sordariales.</title>
        <authorList>
            <person name="Hensen N."/>
            <person name="Bonometti L."/>
            <person name="Westerberg I."/>
            <person name="Brannstrom I.O."/>
            <person name="Guillou S."/>
            <person name="Cros-Aarteil S."/>
            <person name="Calhoun S."/>
            <person name="Haridas S."/>
            <person name="Kuo A."/>
            <person name="Mondo S."/>
            <person name="Pangilinan J."/>
            <person name="Riley R."/>
            <person name="LaButti K."/>
            <person name="Andreopoulos B."/>
            <person name="Lipzen A."/>
            <person name="Chen C."/>
            <person name="Yan M."/>
            <person name="Daum C."/>
            <person name="Ng V."/>
            <person name="Clum A."/>
            <person name="Steindorff A."/>
            <person name="Ohm R.A."/>
            <person name="Martin F."/>
            <person name="Silar P."/>
            <person name="Natvig D.O."/>
            <person name="Lalanne C."/>
            <person name="Gautier V."/>
            <person name="Ament-Velasquez S.L."/>
            <person name="Kruys A."/>
            <person name="Hutchinson M.I."/>
            <person name="Powell A.J."/>
            <person name="Barry K."/>
            <person name="Miller A.N."/>
            <person name="Grigoriev I.V."/>
            <person name="Debuchy R."/>
            <person name="Gladieux P."/>
            <person name="Hiltunen Thoren M."/>
            <person name="Johannesson H."/>
        </authorList>
    </citation>
    <scope>NUCLEOTIDE SEQUENCE</scope>
    <source>
        <strain evidence="2">CBS 955.72</strain>
    </source>
</reference>
<evidence type="ECO:0000313" key="3">
    <source>
        <dbReference type="Proteomes" id="UP001275084"/>
    </source>
</evidence>
<evidence type="ECO:0000256" key="1">
    <source>
        <dbReference type="SAM" id="MobiDB-lite"/>
    </source>
</evidence>
<proteinExistence type="predicted"/>
<name>A0AAJ0HJK4_9PEZI</name>
<organism evidence="2 3">
    <name type="scientific">Lasiosphaeria hispida</name>
    <dbReference type="NCBI Taxonomy" id="260671"/>
    <lineage>
        <taxon>Eukaryota</taxon>
        <taxon>Fungi</taxon>
        <taxon>Dikarya</taxon>
        <taxon>Ascomycota</taxon>
        <taxon>Pezizomycotina</taxon>
        <taxon>Sordariomycetes</taxon>
        <taxon>Sordariomycetidae</taxon>
        <taxon>Sordariales</taxon>
        <taxon>Lasiosphaeriaceae</taxon>
        <taxon>Lasiosphaeria</taxon>
    </lineage>
</organism>
<evidence type="ECO:0000313" key="2">
    <source>
        <dbReference type="EMBL" id="KAK3353908.1"/>
    </source>
</evidence>
<protein>
    <submittedName>
        <fullName evidence="2">Uncharacterized protein</fullName>
    </submittedName>
</protein>
<dbReference type="AlphaFoldDB" id="A0AAJ0HJK4"/>
<sequence length="223" mass="24409">MQTWKNGSPRVTVHQAGSGAENDAPSQKHCDQQSGGGQSGLGREVTCRQILLAPAPPSTTAAAASSAFLQDASALTGSNNPPLPPLVSHLRHFIVANVGSQTHYRDLPALKIWLRWNSESPFPPPWKACRCHWTYRPLLSHPHLRREHAASPPCIPKWIPGAEICPPMVEQRPSPLIILDNVTANGTRLSGYPQARPAYRRERLHQMSNQGPWSPLGVSKSRA</sequence>
<gene>
    <name evidence="2" type="ORF">B0T25DRAFT_222855</name>
</gene>
<dbReference type="Proteomes" id="UP001275084">
    <property type="component" value="Unassembled WGS sequence"/>
</dbReference>